<keyword evidence="2" id="KW-1185">Reference proteome</keyword>
<accession>A0A6A6BQ25</accession>
<name>A0A6A6BQ25_9PEZI</name>
<evidence type="ECO:0008006" key="3">
    <source>
        <dbReference type="Google" id="ProtNLM"/>
    </source>
</evidence>
<dbReference type="EMBL" id="ML995476">
    <property type="protein sequence ID" value="KAF2146090.1"/>
    <property type="molecule type" value="Genomic_DNA"/>
</dbReference>
<evidence type="ECO:0000313" key="2">
    <source>
        <dbReference type="Proteomes" id="UP000799438"/>
    </source>
</evidence>
<reference evidence="1" key="1">
    <citation type="journal article" date="2020" name="Stud. Mycol.">
        <title>101 Dothideomycetes genomes: a test case for predicting lifestyles and emergence of pathogens.</title>
        <authorList>
            <person name="Haridas S."/>
            <person name="Albert R."/>
            <person name="Binder M."/>
            <person name="Bloem J."/>
            <person name="Labutti K."/>
            <person name="Salamov A."/>
            <person name="Andreopoulos B."/>
            <person name="Baker S."/>
            <person name="Barry K."/>
            <person name="Bills G."/>
            <person name="Bluhm B."/>
            <person name="Cannon C."/>
            <person name="Castanera R."/>
            <person name="Culley D."/>
            <person name="Daum C."/>
            <person name="Ezra D."/>
            <person name="Gonzalez J."/>
            <person name="Henrissat B."/>
            <person name="Kuo A."/>
            <person name="Liang C."/>
            <person name="Lipzen A."/>
            <person name="Lutzoni F."/>
            <person name="Magnuson J."/>
            <person name="Mondo S."/>
            <person name="Nolan M."/>
            <person name="Ohm R."/>
            <person name="Pangilinan J."/>
            <person name="Park H.-J."/>
            <person name="Ramirez L."/>
            <person name="Alfaro M."/>
            <person name="Sun H."/>
            <person name="Tritt A."/>
            <person name="Yoshinaga Y."/>
            <person name="Zwiers L.-H."/>
            <person name="Turgeon B."/>
            <person name="Goodwin S."/>
            <person name="Spatafora J."/>
            <person name="Crous P."/>
            <person name="Grigoriev I."/>
        </authorList>
    </citation>
    <scope>NUCLEOTIDE SEQUENCE</scope>
    <source>
        <strain evidence="1">CBS 121167</strain>
    </source>
</reference>
<dbReference type="Proteomes" id="UP000799438">
    <property type="component" value="Unassembled WGS sequence"/>
</dbReference>
<protein>
    <recommendedName>
        <fullName evidence="3">F-box domain-containing protein</fullName>
    </recommendedName>
</protein>
<dbReference type="OrthoDB" id="3792649at2759"/>
<dbReference type="RefSeq" id="XP_033401802.1">
    <property type="nucleotide sequence ID" value="XM_033542870.1"/>
</dbReference>
<evidence type="ECO:0000313" key="1">
    <source>
        <dbReference type="EMBL" id="KAF2146090.1"/>
    </source>
</evidence>
<dbReference type="GeneID" id="54300367"/>
<proteinExistence type="predicted"/>
<sequence>MQHYIGEIAVVQHKRDITSKRRAAARRYREEFCQQQPVSATKHNMEQSGLYRLPPEILLLVGANLTGSSTLSLQASSRRFRLIIGASTAREANQRSSKRFLNYLKNDKFARDCASERRLWHNKDLKGCSGCRKEHPTNFFSPEELSKPPEARNCIGRTKVLRACDHKSLTFTEMENITKRMAQNGQRGRPICSAPEHSDRLRERKPWLTRVASEEYWYGITHQYLLFKTLRDQIVAMGPLHNVLARLNIQICPHSLSSVPNLFKLTQPYDNYVLYDKDFEARPGSKHLRSSCETPNCYTFFSLYVDYIHGGKNMVRIFLYVHRAFSISEGANDPTWLEQTLLQ</sequence>
<gene>
    <name evidence="1" type="ORF">K452DRAFT_305073</name>
</gene>
<dbReference type="AlphaFoldDB" id="A0A6A6BQ25"/>
<organism evidence="1 2">
    <name type="scientific">Aplosporella prunicola CBS 121167</name>
    <dbReference type="NCBI Taxonomy" id="1176127"/>
    <lineage>
        <taxon>Eukaryota</taxon>
        <taxon>Fungi</taxon>
        <taxon>Dikarya</taxon>
        <taxon>Ascomycota</taxon>
        <taxon>Pezizomycotina</taxon>
        <taxon>Dothideomycetes</taxon>
        <taxon>Dothideomycetes incertae sedis</taxon>
        <taxon>Botryosphaeriales</taxon>
        <taxon>Aplosporellaceae</taxon>
        <taxon>Aplosporella</taxon>
    </lineage>
</organism>